<dbReference type="CDD" id="cd17535">
    <property type="entry name" value="REC_NarL-like"/>
    <property type="match status" value="1"/>
</dbReference>
<keyword evidence="7" id="KW-1185">Reference proteome</keyword>
<dbReference type="AlphaFoldDB" id="A0A7W4KAZ2"/>
<dbReference type="InterPro" id="IPR016032">
    <property type="entry name" value="Sig_transdc_resp-reg_C-effctor"/>
</dbReference>
<dbReference type="CDD" id="cd06170">
    <property type="entry name" value="LuxR_C_like"/>
    <property type="match status" value="1"/>
</dbReference>
<proteinExistence type="predicted"/>
<name>A0A7W4KAZ2_9PROT</name>
<dbReference type="InterPro" id="IPR058245">
    <property type="entry name" value="NreC/VraR/RcsB-like_REC"/>
</dbReference>
<dbReference type="InterPro" id="IPR001789">
    <property type="entry name" value="Sig_transdc_resp-reg_receiver"/>
</dbReference>
<dbReference type="Proteomes" id="UP000540556">
    <property type="component" value="Unassembled WGS sequence"/>
</dbReference>
<feature type="domain" description="HTH luxR-type" evidence="4">
    <location>
        <begin position="136"/>
        <end position="201"/>
    </location>
</feature>
<comment type="caution">
    <text evidence="6">The sequence shown here is derived from an EMBL/GenBank/DDBJ whole genome shotgun (WGS) entry which is preliminary data.</text>
</comment>
<dbReference type="EMBL" id="JABEQK010000001">
    <property type="protein sequence ID" value="MBB2203552.1"/>
    <property type="molecule type" value="Genomic_DNA"/>
</dbReference>
<evidence type="ECO:0000313" key="6">
    <source>
        <dbReference type="EMBL" id="MBB2203552.1"/>
    </source>
</evidence>
<gene>
    <name evidence="6" type="ORF">HLH27_00765</name>
</gene>
<evidence type="ECO:0000256" key="3">
    <source>
        <dbReference type="PROSITE-ProRule" id="PRU00169"/>
    </source>
</evidence>
<dbReference type="PANTHER" id="PTHR43214">
    <property type="entry name" value="TWO-COMPONENT RESPONSE REGULATOR"/>
    <property type="match status" value="1"/>
</dbReference>
<dbReference type="RefSeq" id="WP_182947199.1">
    <property type="nucleotide sequence ID" value="NZ_JABEQK010000001.1"/>
</dbReference>
<dbReference type="InterPro" id="IPR000792">
    <property type="entry name" value="Tscrpt_reg_LuxR_C"/>
</dbReference>
<dbReference type="InterPro" id="IPR011006">
    <property type="entry name" value="CheY-like_superfamily"/>
</dbReference>
<dbReference type="Pfam" id="PF00072">
    <property type="entry name" value="Response_reg"/>
    <property type="match status" value="1"/>
</dbReference>
<evidence type="ECO:0000259" key="5">
    <source>
        <dbReference type="PROSITE" id="PS50110"/>
    </source>
</evidence>
<dbReference type="SUPFAM" id="SSF52172">
    <property type="entry name" value="CheY-like"/>
    <property type="match status" value="1"/>
</dbReference>
<dbReference type="Gene3D" id="3.40.50.2300">
    <property type="match status" value="1"/>
</dbReference>
<evidence type="ECO:0000256" key="2">
    <source>
        <dbReference type="ARBA" id="ARBA00023125"/>
    </source>
</evidence>
<dbReference type="PROSITE" id="PS50043">
    <property type="entry name" value="HTH_LUXR_2"/>
    <property type="match status" value="1"/>
</dbReference>
<dbReference type="PROSITE" id="PS50110">
    <property type="entry name" value="RESPONSE_REGULATORY"/>
    <property type="match status" value="1"/>
</dbReference>
<keyword evidence="1 3" id="KW-0597">Phosphoprotein</keyword>
<dbReference type="InterPro" id="IPR039420">
    <property type="entry name" value="WalR-like"/>
</dbReference>
<feature type="modified residue" description="4-aspartylphosphate" evidence="3">
    <location>
        <position position="52"/>
    </location>
</feature>
<dbReference type="PANTHER" id="PTHR43214:SF43">
    <property type="entry name" value="TWO-COMPONENT RESPONSE REGULATOR"/>
    <property type="match status" value="1"/>
</dbReference>
<keyword evidence="2" id="KW-0238">DNA-binding</keyword>
<evidence type="ECO:0000313" key="7">
    <source>
        <dbReference type="Proteomes" id="UP000540556"/>
    </source>
</evidence>
<dbReference type="GO" id="GO:0003677">
    <property type="term" value="F:DNA binding"/>
    <property type="evidence" value="ECO:0007669"/>
    <property type="project" value="UniProtKB-KW"/>
</dbReference>
<protein>
    <submittedName>
        <fullName evidence="6">Response regulator transcription factor</fullName>
    </submittedName>
</protein>
<organism evidence="6 7">
    <name type="scientific">Gluconacetobacter takamatsuzukensis</name>
    <dbReference type="NCBI Taxonomy" id="1286190"/>
    <lineage>
        <taxon>Bacteria</taxon>
        <taxon>Pseudomonadati</taxon>
        <taxon>Pseudomonadota</taxon>
        <taxon>Alphaproteobacteria</taxon>
        <taxon>Acetobacterales</taxon>
        <taxon>Acetobacteraceae</taxon>
        <taxon>Gluconacetobacter</taxon>
    </lineage>
</organism>
<dbReference type="GO" id="GO:0006355">
    <property type="term" value="P:regulation of DNA-templated transcription"/>
    <property type="evidence" value="ECO:0007669"/>
    <property type="project" value="InterPro"/>
</dbReference>
<feature type="domain" description="Response regulatory" evidence="5">
    <location>
        <begin position="2"/>
        <end position="115"/>
    </location>
</feature>
<dbReference type="GO" id="GO:0000160">
    <property type="term" value="P:phosphorelay signal transduction system"/>
    <property type="evidence" value="ECO:0007669"/>
    <property type="project" value="InterPro"/>
</dbReference>
<evidence type="ECO:0000256" key="1">
    <source>
        <dbReference type="ARBA" id="ARBA00022553"/>
    </source>
</evidence>
<accession>A0A7W4KAZ2</accession>
<dbReference type="SMART" id="SM00448">
    <property type="entry name" value="REC"/>
    <property type="match status" value="1"/>
</dbReference>
<dbReference type="SMART" id="SM00421">
    <property type="entry name" value="HTH_LUXR"/>
    <property type="match status" value="1"/>
</dbReference>
<dbReference type="Pfam" id="PF00196">
    <property type="entry name" value="GerE"/>
    <property type="match status" value="1"/>
</dbReference>
<dbReference type="SUPFAM" id="SSF46894">
    <property type="entry name" value="C-terminal effector domain of the bipartite response regulators"/>
    <property type="match status" value="1"/>
</dbReference>
<reference evidence="6 7" key="1">
    <citation type="submission" date="2020-04" db="EMBL/GenBank/DDBJ databases">
        <title>Description of novel Gluconacetobacter.</title>
        <authorList>
            <person name="Sombolestani A."/>
        </authorList>
    </citation>
    <scope>NUCLEOTIDE SEQUENCE [LARGE SCALE GENOMIC DNA]</scope>
    <source>
        <strain evidence="6 7">LMG 27800</strain>
    </source>
</reference>
<sequence length="222" mass="23472">MNILLVDDHTVVRAGLGQLLATALDATILEAADTPTALDLALHARPDLVVLDLGLPGAGGLWLLPRLRDAGLRVLVLSMHADPIYARRALDAGATGYVSKTIGPDDLLDAIRQAMNGQCYVEAGIASMLSEHHDILGRDFGRLTARDLDIMRFLGEGRSLSDIAATLGVSYKTVANTAGMIKTKLGVARTADLIRLAIATQAGGTFDGRENAGTRALRPEIL</sequence>
<dbReference type="PRINTS" id="PR00038">
    <property type="entry name" value="HTHLUXR"/>
</dbReference>
<evidence type="ECO:0000259" key="4">
    <source>
        <dbReference type="PROSITE" id="PS50043"/>
    </source>
</evidence>